<keyword evidence="3" id="KW-1185">Reference proteome</keyword>
<gene>
    <name evidence="2" type="ORF">ACFFQ6_04120</name>
</gene>
<feature type="compositionally biased region" description="Basic and acidic residues" evidence="1">
    <location>
        <begin position="189"/>
        <end position="203"/>
    </location>
</feature>
<feature type="region of interest" description="Disordered" evidence="1">
    <location>
        <begin position="189"/>
        <end position="230"/>
    </location>
</feature>
<evidence type="ECO:0000256" key="1">
    <source>
        <dbReference type="SAM" id="MobiDB-lite"/>
    </source>
</evidence>
<accession>A0ABV5X8Q5</accession>
<proteinExistence type="predicted"/>
<evidence type="ECO:0000313" key="3">
    <source>
        <dbReference type="Proteomes" id="UP001589587"/>
    </source>
</evidence>
<sequence length="230" mass="24569">MRNTIHSVIAPEAVDPLTIGRTRFGARRIHPRRNEGGHAGGGGGGGVGATGESGASGEGEGGEEGSGDQGKTFTQADVDRIVQGRYAKYADYDQIKAERDELKSQTATAQEREIEKARNEGREEVTTQATERLVRAESRGVAAELGFHNPGEAHLYISLADVPMKDGDVDTVALKELLTAATKERPYLLKDEDRSASHEDVGIGRRGKSPEPGPGTARLEAAFDAAYRTK</sequence>
<feature type="compositionally biased region" description="Gly residues" evidence="1">
    <location>
        <begin position="37"/>
        <end position="59"/>
    </location>
</feature>
<evidence type="ECO:0000313" key="2">
    <source>
        <dbReference type="EMBL" id="MFB9778853.1"/>
    </source>
</evidence>
<organism evidence="2 3">
    <name type="scientific">Rhodococcus baikonurensis</name>
    <dbReference type="NCBI Taxonomy" id="172041"/>
    <lineage>
        <taxon>Bacteria</taxon>
        <taxon>Bacillati</taxon>
        <taxon>Actinomycetota</taxon>
        <taxon>Actinomycetes</taxon>
        <taxon>Mycobacteriales</taxon>
        <taxon>Nocardiaceae</taxon>
        <taxon>Rhodococcus</taxon>
        <taxon>Rhodococcus erythropolis group</taxon>
    </lineage>
</organism>
<dbReference type="Proteomes" id="UP001589587">
    <property type="component" value="Unassembled WGS sequence"/>
</dbReference>
<name>A0ABV5X8Q5_9NOCA</name>
<protein>
    <recommendedName>
        <fullName evidence="4">Scaffolding protein</fullName>
    </recommendedName>
</protein>
<reference evidence="2 3" key="1">
    <citation type="submission" date="2024-09" db="EMBL/GenBank/DDBJ databases">
        <authorList>
            <person name="Sun Q."/>
            <person name="Mori K."/>
        </authorList>
    </citation>
    <scope>NUCLEOTIDE SEQUENCE [LARGE SCALE GENOMIC DNA]</scope>
    <source>
        <strain evidence="2 3">JCM 11411</strain>
    </source>
</reference>
<evidence type="ECO:0008006" key="4">
    <source>
        <dbReference type="Google" id="ProtNLM"/>
    </source>
</evidence>
<dbReference type="RefSeq" id="WP_378373953.1">
    <property type="nucleotide sequence ID" value="NZ_JBHMAS010000004.1"/>
</dbReference>
<feature type="region of interest" description="Disordered" evidence="1">
    <location>
        <begin position="99"/>
        <end position="127"/>
    </location>
</feature>
<dbReference type="EMBL" id="JBHMAS010000004">
    <property type="protein sequence ID" value="MFB9778853.1"/>
    <property type="molecule type" value="Genomic_DNA"/>
</dbReference>
<feature type="compositionally biased region" description="Basic and acidic residues" evidence="1">
    <location>
        <begin position="110"/>
        <end position="125"/>
    </location>
</feature>
<comment type="caution">
    <text evidence="2">The sequence shown here is derived from an EMBL/GenBank/DDBJ whole genome shotgun (WGS) entry which is preliminary data.</text>
</comment>
<feature type="region of interest" description="Disordered" evidence="1">
    <location>
        <begin position="24"/>
        <end position="77"/>
    </location>
</feature>